<evidence type="ECO:0000256" key="1">
    <source>
        <dbReference type="SAM" id="MobiDB-lite"/>
    </source>
</evidence>
<feature type="region of interest" description="Disordered" evidence="1">
    <location>
        <begin position="1"/>
        <end position="39"/>
    </location>
</feature>
<evidence type="ECO:0000313" key="3">
    <source>
        <dbReference type="Proteomes" id="UP000324222"/>
    </source>
</evidence>
<gene>
    <name evidence="2" type="ORF">E2C01_087551</name>
</gene>
<organism evidence="2 3">
    <name type="scientific">Portunus trituberculatus</name>
    <name type="common">Swimming crab</name>
    <name type="synonym">Neptunus trituberculatus</name>
    <dbReference type="NCBI Taxonomy" id="210409"/>
    <lineage>
        <taxon>Eukaryota</taxon>
        <taxon>Metazoa</taxon>
        <taxon>Ecdysozoa</taxon>
        <taxon>Arthropoda</taxon>
        <taxon>Crustacea</taxon>
        <taxon>Multicrustacea</taxon>
        <taxon>Malacostraca</taxon>
        <taxon>Eumalacostraca</taxon>
        <taxon>Eucarida</taxon>
        <taxon>Decapoda</taxon>
        <taxon>Pleocyemata</taxon>
        <taxon>Brachyura</taxon>
        <taxon>Eubrachyura</taxon>
        <taxon>Portunoidea</taxon>
        <taxon>Portunidae</taxon>
        <taxon>Portuninae</taxon>
        <taxon>Portunus</taxon>
    </lineage>
</organism>
<evidence type="ECO:0000313" key="2">
    <source>
        <dbReference type="EMBL" id="MPC92460.1"/>
    </source>
</evidence>
<dbReference type="EMBL" id="VSRR010091353">
    <property type="protein sequence ID" value="MPC92460.1"/>
    <property type="molecule type" value="Genomic_DNA"/>
</dbReference>
<feature type="compositionally biased region" description="Polar residues" evidence="1">
    <location>
        <begin position="21"/>
        <end position="33"/>
    </location>
</feature>
<dbReference type="Proteomes" id="UP000324222">
    <property type="component" value="Unassembled WGS sequence"/>
</dbReference>
<accession>A0A5B7J6V7</accession>
<reference evidence="2 3" key="1">
    <citation type="submission" date="2019-05" db="EMBL/GenBank/DDBJ databases">
        <title>Another draft genome of Portunus trituberculatus and its Hox gene families provides insights of decapod evolution.</title>
        <authorList>
            <person name="Jeong J.-H."/>
            <person name="Song I."/>
            <person name="Kim S."/>
            <person name="Choi T."/>
            <person name="Kim D."/>
            <person name="Ryu S."/>
            <person name="Kim W."/>
        </authorList>
    </citation>
    <scope>NUCLEOTIDE SEQUENCE [LARGE SCALE GENOMIC DNA]</scope>
    <source>
        <tissue evidence="2">Muscle</tissue>
    </source>
</reference>
<comment type="caution">
    <text evidence="2">The sequence shown here is derived from an EMBL/GenBank/DDBJ whole genome shotgun (WGS) entry which is preliminary data.</text>
</comment>
<proteinExistence type="predicted"/>
<sequence>MHPSAAQAPPCSTGGGLSTLPAGTSSPPHQTTPAGLPAGFYCDSSYYST</sequence>
<protein>
    <submittedName>
        <fullName evidence="2">Uncharacterized protein</fullName>
    </submittedName>
</protein>
<dbReference type="AlphaFoldDB" id="A0A5B7J6V7"/>
<name>A0A5B7J6V7_PORTR</name>
<keyword evidence="3" id="KW-1185">Reference proteome</keyword>